<evidence type="ECO:0000256" key="2">
    <source>
        <dbReference type="ARBA" id="ARBA00005318"/>
    </source>
</evidence>
<dbReference type="InterPro" id="IPR007812">
    <property type="entry name" value="T2SS_protein-GspL"/>
</dbReference>
<reference evidence="14" key="1">
    <citation type="journal article" date="2019" name="Int. J. Syst. Evol. Microbiol.">
        <title>The Global Catalogue of Microorganisms (GCM) 10K type strain sequencing project: providing services to taxonomists for standard genome sequencing and annotation.</title>
        <authorList>
            <consortium name="The Broad Institute Genomics Platform"/>
            <consortium name="The Broad Institute Genome Sequencing Center for Infectious Disease"/>
            <person name="Wu L."/>
            <person name="Ma J."/>
        </authorList>
    </citation>
    <scope>NUCLEOTIDE SEQUENCE [LARGE SCALE GENOMIC DNA]</scope>
    <source>
        <strain evidence="14">KCTC 42730</strain>
    </source>
</reference>
<dbReference type="Gene3D" id="3.30.420.380">
    <property type="match status" value="1"/>
</dbReference>
<evidence type="ECO:0000259" key="11">
    <source>
        <dbReference type="Pfam" id="PF05134"/>
    </source>
</evidence>
<gene>
    <name evidence="13" type="primary">gspL</name>
    <name evidence="13" type="ORF">ACFOEE_20095</name>
</gene>
<dbReference type="SUPFAM" id="SSF53067">
    <property type="entry name" value="Actin-like ATPase domain"/>
    <property type="match status" value="2"/>
</dbReference>
<evidence type="ECO:0000256" key="1">
    <source>
        <dbReference type="ARBA" id="ARBA00004377"/>
    </source>
</evidence>
<evidence type="ECO:0000259" key="12">
    <source>
        <dbReference type="Pfam" id="PF12693"/>
    </source>
</evidence>
<feature type="domain" description="GspL cytoplasmic actin-ATPase-like" evidence="11">
    <location>
        <begin position="5"/>
        <end position="239"/>
    </location>
</feature>
<comment type="caution">
    <text evidence="13">The sequence shown here is derived from an EMBL/GenBank/DDBJ whole genome shotgun (WGS) entry which is preliminary data.</text>
</comment>
<dbReference type="Gene3D" id="3.30.420.370">
    <property type="match status" value="1"/>
</dbReference>
<dbReference type="Pfam" id="PF05134">
    <property type="entry name" value="T2SSL"/>
    <property type="match status" value="1"/>
</dbReference>
<keyword evidence="7 10" id="KW-0653">Protein transport</keyword>
<dbReference type="RefSeq" id="WP_377128812.1">
    <property type="nucleotide sequence ID" value="NZ_JBHRSD010000048.1"/>
</dbReference>
<feature type="domain" description="GspL periplasmic" evidence="12">
    <location>
        <begin position="248"/>
        <end position="399"/>
    </location>
</feature>
<dbReference type="InterPro" id="IPR024230">
    <property type="entry name" value="GspL_cyto_dom"/>
</dbReference>
<protein>
    <recommendedName>
        <fullName evidence="10">Type II secretion system protein L</fullName>
        <shortName evidence="10">T2SS protein L</shortName>
    </recommendedName>
</protein>
<evidence type="ECO:0000256" key="3">
    <source>
        <dbReference type="ARBA" id="ARBA00022448"/>
    </source>
</evidence>
<dbReference type="EMBL" id="JBHRSD010000048">
    <property type="protein sequence ID" value="MFC3034813.1"/>
    <property type="molecule type" value="Genomic_DNA"/>
</dbReference>
<evidence type="ECO:0000256" key="9">
    <source>
        <dbReference type="ARBA" id="ARBA00023136"/>
    </source>
</evidence>
<keyword evidence="9" id="KW-0472">Membrane</keyword>
<comment type="function">
    <text evidence="10">Inner membrane component of the type II secretion system required for the energy-dependent secretion of extracellular factors such as proteases and toxins from the periplasm.</text>
</comment>
<keyword evidence="14" id="KW-1185">Reference proteome</keyword>
<evidence type="ECO:0000256" key="8">
    <source>
        <dbReference type="ARBA" id="ARBA00022989"/>
    </source>
</evidence>
<keyword evidence="4" id="KW-1003">Cell membrane</keyword>
<dbReference type="Gene3D" id="3.30.1360.100">
    <property type="entry name" value="General secretion pathway protein M, EpsM"/>
    <property type="match status" value="1"/>
</dbReference>
<keyword evidence="5" id="KW-0997">Cell inner membrane</keyword>
<keyword evidence="3 10" id="KW-0813">Transport</keyword>
<proteinExistence type="inferred from homology"/>
<name>A0ABV7CQB6_9GAMM</name>
<dbReference type="Pfam" id="PF12693">
    <property type="entry name" value="GspL_C"/>
    <property type="match status" value="1"/>
</dbReference>
<dbReference type="Proteomes" id="UP001595453">
    <property type="component" value="Unassembled WGS sequence"/>
</dbReference>
<dbReference type="InterPro" id="IPR043129">
    <property type="entry name" value="ATPase_NBD"/>
</dbReference>
<organism evidence="13 14">
    <name type="scientific">Pseudoalteromonas fenneropenaei</name>
    <dbReference type="NCBI Taxonomy" id="1737459"/>
    <lineage>
        <taxon>Bacteria</taxon>
        <taxon>Pseudomonadati</taxon>
        <taxon>Pseudomonadota</taxon>
        <taxon>Gammaproteobacteria</taxon>
        <taxon>Alteromonadales</taxon>
        <taxon>Pseudoalteromonadaceae</taxon>
        <taxon>Pseudoalteromonas</taxon>
    </lineage>
</organism>
<keyword evidence="6" id="KW-0812">Transmembrane</keyword>
<evidence type="ECO:0000256" key="7">
    <source>
        <dbReference type="ARBA" id="ARBA00022927"/>
    </source>
</evidence>
<keyword evidence="8" id="KW-1133">Transmembrane helix</keyword>
<evidence type="ECO:0000256" key="6">
    <source>
        <dbReference type="ARBA" id="ARBA00022692"/>
    </source>
</evidence>
<dbReference type="CDD" id="cd24017">
    <property type="entry name" value="ASKHA_T2SSL_N"/>
    <property type="match status" value="1"/>
</dbReference>
<evidence type="ECO:0000313" key="14">
    <source>
        <dbReference type="Proteomes" id="UP001595453"/>
    </source>
</evidence>
<evidence type="ECO:0000313" key="13">
    <source>
        <dbReference type="EMBL" id="MFC3034813.1"/>
    </source>
</evidence>
<evidence type="ECO:0000256" key="4">
    <source>
        <dbReference type="ARBA" id="ARBA00022475"/>
    </source>
</evidence>
<comment type="similarity">
    <text evidence="2 10">Belongs to the GSP L family.</text>
</comment>
<dbReference type="NCBIfam" id="TIGR01709">
    <property type="entry name" value="typeII_sec_gspL"/>
    <property type="match status" value="1"/>
</dbReference>
<dbReference type="PIRSF" id="PIRSF015761">
    <property type="entry name" value="Protein_L"/>
    <property type="match status" value="1"/>
</dbReference>
<accession>A0ABV7CQB6</accession>
<evidence type="ECO:0000256" key="5">
    <source>
        <dbReference type="ARBA" id="ARBA00022519"/>
    </source>
</evidence>
<comment type="subcellular location">
    <subcellularLocation>
        <location evidence="1">Cell inner membrane</location>
        <topology evidence="1">Single-pass membrane protein</topology>
    </subcellularLocation>
</comment>
<sequence>MTEKLLIRVGFSKADPVHWLIWSATQEIIASGELTHCDFALLAEKAQQREVVLLLPSDQVQLKTVTLPTKWGRKLEQALPYMLEEQLATDIDSVFVAVAEPVMIEERHGVRVALCDESWLAEWLDAFAAEHIEINRALPDALLLPAQAEAGHCSLLQLGEQWLCRMAEWQVAVVETTWFGGFIQALKPQQLHHLSPLPAELAGTVECQAHPEQYDLPLAIFAKQLSALSFNLRQGRFAARKKKPQWRSDWRSGMIAAGIALVAFVGVKSAQLFSLSSEVDKLREQSVAAYQEAFPGKVVRPHLLRSQLRNELAQLQGGPSTSFLKLTEQFVSVFNEVKQFSPETIRFDSRRNELRVRARGKDFQTFGQVKALLEQRGLSVEQGSLSNDGDIVVGELKIKGA</sequence>
<dbReference type="InterPro" id="IPR025691">
    <property type="entry name" value="GspL_pp_dom"/>
</dbReference>
<evidence type="ECO:0000256" key="10">
    <source>
        <dbReference type="PIRNR" id="PIRNR015761"/>
    </source>
</evidence>